<reference evidence="2" key="1">
    <citation type="journal article" date="2023" name="Microb. Genom.">
        <title>Mesoterricola silvestris gen. nov., sp. nov., Mesoterricola sediminis sp. nov., Geothrix oryzae sp. nov., Geothrix edaphica sp. nov., Geothrix rubra sp. nov., and Geothrix limicola sp. nov., six novel members of Acidobacteriota isolated from soils.</title>
        <authorList>
            <person name="Weisberg A.J."/>
            <person name="Pearce E."/>
            <person name="Kramer C.G."/>
            <person name="Chang J.H."/>
            <person name="Clarke C.R."/>
        </authorList>
    </citation>
    <scope>NUCLEOTIDE SEQUENCE</scope>
    <source>
        <strain evidence="2">ND06-05F</strain>
    </source>
</reference>
<dbReference type="NCBIfam" id="TIGR02593">
    <property type="entry name" value="CRISPR_cas5"/>
    <property type="match status" value="1"/>
</dbReference>
<dbReference type="AlphaFoldDB" id="A0AAJ2UJK7"/>
<sequence length="278" mass="30184">MTSVLLLRLAGPLQSWGALARFDRRDTLNRPTKSGVTGLIAAALGLDRADDLGALTDLRFAVRADRPGTTVRDFHIVGSGTYPLRPRDLITDHRRAQKAAAALETSTGPVFGHLAAHSVTKWYGAPKEIAPDPKTGVLLAGNTTRDAMMTTRWYLADAAFVAAVEHPDQDLLHRISHAVEHPKRLLWLGRKSCPPSGTISGGVHPGTAETILTTTALLPNATSPQPWAWIEATPGTPGAAQRTDQPVTYHPEHRTHTARWETRTRISPEPTIGWDIIP</sequence>
<evidence type="ECO:0000256" key="1">
    <source>
        <dbReference type="ARBA" id="ARBA00023118"/>
    </source>
</evidence>
<dbReference type="GO" id="GO:0043571">
    <property type="term" value="P:maintenance of CRISPR repeat elements"/>
    <property type="evidence" value="ECO:0007669"/>
    <property type="project" value="InterPro"/>
</dbReference>
<organism evidence="2 3">
    <name type="scientific">Streptomyces europaeiscabiei</name>
    <dbReference type="NCBI Taxonomy" id="146819"/>
    <lineage>
        <taxon>Bacteria</taxon>
        <taxon>Bacillati</taxon>
        <taxon>Actinomycetota</taxon>
        <taxon>Actinomycetes</taxon>
        <taxon>Kitasatosporales</taxon>
        <taxon>Streptomycetaceae</taxon>
        <taxon>Streptomyces</taxon>
    </lineage>
</organism>
<comment type="caution">
    <text evidence="2">The sequence shown here is derived from an EMBL/GenBank/DDBJ whole genome shotgun (WGS) entry which is preliminary data.</text>
</comment>
<dbReference type="CDD" id="cd09645">
    <property type="entry name" value="Cas5_I-E"/>
    <property type="match status" value="1"/>
</dbReference>
<gene>
    <name evidence="2" type="primary">cas5e</name>
    <name evidence="2" type="ORF">PV367_03890</name>
</gene>
<accession>A0AAJ2UJK7</accession>
<dbReference type="InterPro" id="IPR013422">
    <property type="entry name" value="CRISPR-assoc_prot_Cas5_N"/>
</dbReference>
<dbReference type="NCBIfam" id="TIGR01868">
    <property type="entry name" value="casD_Cas5e"/>
    <property type="match status" value="1"/>
</dbReference>
<dbReference type="RefSeq" id="WP_319689363.1">
    <property type="nucleotide sequence ID" value="NZ_JARAWN010000012.1"/>
</dbReference>
<dbReference type="InterPro" id="IPR010147">
    <property type="entry name" value="CRISPR-assoc_prot_CasD"/>
</dbReference>
<keyword evidence="1" id="KW-0051">Antiviral defense</keyword>
<dbReference type="Pfam" id="PF09704">
    <property type="entry name" value="Cas_Cas5d"/>
    <property type="match status" value="1"/>
</dbReference>
<proteinExistence type="predicted"/>
<dbReference type="Gene3D" id="3.30.70.2660">
    <property type="match status" value="1"/>
</dbReference>
<dbReference type="InterPro" id="IPR021124">
    <property type="entry name" value="CRISPR-assoc_prot_Cas5"/>
</dbReference>
<dbReference type="GO" id="GO:0003723">
    <property type="term" value="F:RNA binding"/>
    <property type="evidence" value="ECO:0007669"/>
    <property type="project" value="InterPro"/>
</dbReference>
<evidence type="ECO:0000313" key="2">
    <source>
        <dbReference type="EMBL" id="MDX3128954.1"/>
    </source>
</evidence>
<protein>
    <submittedName>
        <fullName evidence="2">Type I-E CRISPR-associated protein Cas5/CasD</fullName>
    </submittedName>
</protein>
<dbReference type="EMBL" id="JARAWN010000012">
    <property type="protein sequence ID" value="MDX3128954.1"/>
    <property type="molecule type" value="Genomic_DNA"/>
</dbReference>
<name>A0AAJ2UJK7_9ACTN</name>
<dbReference type="GO" id="GO:0051607">
    <property type="term" value="P:defense response to virus"/>
    <property type="evidence" value="ECO:0007669"/>
    <property type="project" value="UniProtKB-KW"/>
</dbReference>
<evidence type="ECO:0000313" key="3">
    <source>
        <dbReference type="Proteomes" id="UP001273589"/>
    </source>
</evidence>
<dbReference type="Proteomes" id="UP001273589">
    <property type="component" value="Unassembled WGS sequence"/>
</dbReference>